<dbReference type="InterPro" id="IPR006102">
    <property type="entry name" value="Ig-like_GH2"/>
</dbReference>
<dbReference type="Pfam" id="PF16355">
    <property type="entry name" value="DUF4982"/>
    <property type="match status" value="1"/>
</dbReference>
<dbReference type="InterPro" id="IPR017853">
    <property type="entry name" value="GH"/>
</dbReference>
<dbReference type="GO" id="GO:0005975">
    <property type="term" value="P:carbohydrate metabolic process"/>
    <property type="evidence" value="ECO:0007669"/>
    <property type="project" value="InterPro"/>
</dbReference>
<gene>
    <name evidence="9" type="ordered locus">AciX9_4212</name>
</gene>
<dbReference type="SUPFAM" id="SSF49785">
    <property type="entry name" value="Galactose-binding domain-like"/>
    <property type="match status" value="2"/>
</dbReference>
<dbReference type="InterPro" id="IPR051913">
    <property type="entry name" value="GH2_Domain-Containing"/>
</dbReference>
<feature type="domain" description="Glycoside hydrolase family 2 immunoglobulin-like beta-sandwich" evidence="5">
    <location>
        <begin position="217"/>
        <end position="316"/>
    </location>
</feature>
<keyword evidence="2 9" id="KW-0378">Hydrolase</keyword>
<dbReference type="Pfam" id="PF00703">
    <property type="entry name" value="Glyco_hydro_2"/>
    <property type="match status" value="1"/>
</dbReference>
<dbReference type="RefSeq" id="WP_013572902.1">
    <property type="nucleotide sequence ID" value="NC_015057.1"/>
</dbReference>
<evidence type="ECO:0000256" key="2">
    <source>
        <dbReference type="ARBA" id="ARBA00022801"/>
    </source>
</evidence>
<dbReference type="HOGENOM" id="CLU_006501_3_0_0"/>
<keyword evidence="10" id="KW-1185">Reference proteome</keyword>
<feature type="domain" description="DUF4982" evidence="6">
    <location>
        <begin position="617"/>
        <end position="706"/>
    </location>
</feature>
<dbReference type="OrthoDB" id="9762066at2"/>
<dbReference type="KEGG" id="acm:AciX9_4212"/>
<evidence type="ECO:0000259" key="7">
    <source>
        <dbReference type="Pfam" id="PF18565"/>
    </source>
</evidence>
<dbReference type="InterPro" id="IPR036156">
    <property type="entry name" value="Beta-gal/glucu_dom_sf"/>
</dbReference>
<dbReference type="Pfam" id="PF22666">
    <property type="entry name" value="Glyco_hydro_2_N2"/>
    <property type="match status" value="1"/>
</dbReference>
<feature type="signal peptide" evidence="4">
    <location>
        <begin position="1"/>
        <end position="24"/>
    </location>
</feature>
<evidence type="ECO:0000259" key="8">
    <source>
        <dbReference type="Pfam" id="PF22666"/>
    </source>
</evidence>
<dbReference type="InterPro" id="IPR032311">
    <property type="entry name" value="DUF4982"/>
</dbReference>
<feature type="domain" description="Beta-mannosidase-like galactose-binding" evidence="8">
    <location>
        <begin position="86"/>
        <end position="162"/>
    </location>
</feature>
<organism evidence="10">
    <name type="scientific">Granulicella tundricola (strain ATCC BAA-1859 / DSM 23138 / MP5ACTX9)</name>
    <dbReference type="NCBI Taxonomy" id="1198114"/>
    <lineage>
        <taxon>Bacteria</taxon>
        <taxon>Pseudomonadati</taxon>
        <taxon>Acidobacteriota</taxon>
        <taxon>Terriglobia</taxon>
        <taxon>Terriglobales</taxon>
        <taxon>Acidobacteriaceae</taxon>
        <taxon>Granulicella</taxon>
    </lineage>
</organism>
<evidence type="ECO:0000313" key="9">
    <source>
        <dbReference type="EMBL" id="ADW70990.1"/>
    </source>
</evidence>
<proteinExistence type="inferred from homology"/>
<reference evidence="10" key="1">
    <citation type="submission" date="2011-01" db="EMBL/GenBank/DDBJ databases">
        <title>Complete sequence of plasmid1 of Acidobacterium sp. MP5ACTX9.</title>
        <authorList>
            <consortium name="US DOE Joint Genome Institute"/>
            <person name="Lucas S."/>
            <person name="Copeland A."/>
            <person name="Lapidus A."/>
            <person name="Cheng J.-F."/>
            <person name="Goodwin L."/>
            <person name="Pitluck S."/>
            <person name="Teshima H."/>
            <person name="Detter J.C."/>
            <person name="Han C."/>
            <person name="Tapia R."/>
            <person name="Land M."/>
            <person name="Hauser L."/>
            <person name="Kyrpides N."/>
            <person name="Ivanova N."/>
            <person name="Ovchinnikova G."/>
            <person name="Pagani I."/>
            <person name="Rawat S.R."/>
            <person name="Mannisto M."/>
            <person name="Haggblom M.M."/>
            <person name="Woyke T."/>
        </authorList>
    </citation>
    <scope>NUCLEOTIDE SEQUENCE [LARGE SCALE GENOMIC DNA]</scope>
    <source>
        <strain evidence="10">MP5ACTX9</strain>
        <plasmid evidence="10">Plasmid pACIX901</plasmid>
    </source>
</reference>
<evidence type="ECO:0000256" key="4">
    <source>
        <dbReference type="SAM" id="SignalP"/>
    </source>
</evidence>
<evidence type="ECO:0000259" key="6">
    <source>
        <dbReference type="Pfam" id="PF16355"/>
    </source>
</evidence>
<dbReference type="EMBL" id="CP002481">
    <property type="protein sequence ID" value="ADW70990.1"/>
    <property type="molecule type" value="Genomic_DNA"/>
</dbReference>
<dbReference type="PANTHER" id="PTHR42732">
    <property type="entry name" value="BETA-GALACTOSIDASE"/>
    <property type="match status" value="1"/>
</dbReference>
<accession>E8X6A6</accession>
<dbReference type="Gene3D" id="2.60.40.10">
    <property type="entry name" value="Immunoglobulins"/>
    <property type="match status" value="3"/>
</dbReference>
<dbReference type="Proteomes" id="UP000000343">
    <property type="component" value="Plasmid pACIX901"/>
</dbReference>
<comment type="similarity">
    <text evidence="1">Belongs to the glycosyl hydrolase 2 family.</text>
</comment>
<keyword evidence="4" id="KW-0732">Signal</keyword>
<sequence>MGRTVLLKFVLAVLLVFGSGLSPAQAPHRSRFNFNPGWLVQTGDPANAQAPGFDDSAWKPVTLPYAWNEDSAFKVSIDKLPTGIAWYRKHFRVPAGAPGQRVHLEFEGIRMAGVVYLNGKLLGRHEDGVSAFGFDITDALKPAAEDNILAVRTDNDFKYKEIATGTAFHWNDTNFYANYGGISKNVWLHVTGPVHQTLPLFSSLGTTGTYIWAGDFDLATNSAKITAETQVRNDSMTPQTIGYTARIEDANHLLVGTMKGSDVTLAPGEMQVVSASQPVAHLHLWSWGYGYLYKVTTTISIDGKPIDAVTTTTGFRQTAFDHGELTLNGRVMQIHGYAQRTTNEWPAIGIDLPPWLSDFSNRLMVEGNANLVRWMHVTPSRQDTDSADRVGLIQSMPAGDSEGDSKGRQWEQRVELMRDSIIYNRNNPSILFYESGNKSISDEHMAEMKAVRDRYDPHGGRAIGSREMLASHVAEYGGEMLYVDKSASKPLWAHEYSRDEAARAFWDNESAPFHKDSPLYNRNQDSHAIEDVLRWDDYYRARPGTGDRVSAGGVKIIFADSNTHHRGDNNYRRSGAVDAMRLPKDGFYAGQVMWNGWVDPERPAMHILGHWSYPAGTTKTVYVVAAKVARVQLTLNGKTVGSVTASDTDPNPARALPLGTAALPDMPHEAGVPAGQSSDFLFAFPNIAFATGKLEAIGYDAAGKRITDTHLQTAGEPASIRLFAHAGPGGLHADGSDLALVDVEVMDSLGRRCPTANNMISFAIDGPAEWRGGIAQPAAGTDIPSFSNYILSRTLPVEDGINRVLIRTQPTAGKITVTATSPGLRSAMITLLAVPVKVDNGLATYDPAAALPSNLLRGPTPTGSSVHITRTSIPIVSATAGSNPDTAARAYDDNETTSWSNDGQLSTAWIDLTLKQASTPTQIDLKLNAFRTRRYPIRITLDGTPIYEGITPMNLGYTTIPLKPAQGTHLRIALTGAPIDDKPASATIEVNGKYDGAGVAPVTHDSKAILNVIEADVYQ</sequence>
<keyword evidence="9" id="KW-0614">Plasmid</keyword>
<dbReference type="Gene3D" id="2.60.120.260">
    <property type="entry name" value="Galactose-binding domain-like"/>
    <property type="match status" value="2"/>
</dbReference>
<dbReference type="Pfam" id="PF18565">
    <property type="entry name" value="Glyco_hydro2_C5"/>
    <property type="match status" value="1"/>
</dbReference>
<dbReference type="InterPro" id="IPR040605">
    <property type="entry name" value="Glyco_hydro2_dom5"/>
</dbReference>
<dbReference type="InterPro" id="IPR054593">
    <property type="entry name" value="Beta-mannosidase-like_N2"/>
</dbReference>
<evidence type="ECO:0000256" key="1">
    <source>
        <dbReference type="ARBA" id="ARBA00007401"/>
    </source>
</evidence>
<name>E8X6A6_GRATM</name>
<geneLocation type="plasmid" evidence="9 10">
    <name>pACIX901</name>
</geneLocation>
<dbReference type="InterPro" id="IPR013783">
    <property type="entry name" value="Ig-like_fold"/>
</dbReference>
<keyword evidence="3" id="KW-0326">Glycosidase</keyword>
<dbReference type="PANTHER" id="PTHR42732:SF1">
    <property type="entry name" value="BETA-MANNOSIDASE"/>
    <property type="match status" value="1"/>
</dbReference>
<dbReference type="GO" id="GO:0004553">
    <property type="term" value="F:hydrolase activity, hydrolyzing O-glycosyl compounds"/>
    <property type="evidence" value="ECO:0007669"/>
    <property type="project" value="InterPro"/>
</dbReference>
<dbReference type="AlphaFoldDB" id="E8X6A6"/>
<feature type="chain" id="PRO_5003233734" evidence="4">
    <location>
        <begin position="25"/>
        <end position="1019"/>
    </location>
</feature>
<dbReference type="SUPFAM" id="SSF49303">
    <property type="entry name" value="beta-Galactosidase/glucuronidase domain"/>
    <property type="match status" value="1"/>
</dbReference>
<dbReference type="InterPro" id="IPR008979">
    <property type="entry name" value="Galactose-bd-like_sf"/>
</dbReference>
<dbReference type="SUPFAM" id="SSF51445">
    <property type="entry name" value="(Trans)glycosidases"/>
    <property type="match status" value="1"/>
</dbReference>
<dbReference type="Gene3D" id="3.20.20.80">
    <property type="entry name" value="Glycosidases"/>
    <property type="match status" value="1"/>
</dbReference>
<feature type="domain" description="Glycoside hydrolase family 2" evidence="7">
    <location>
        <begin position="731"/>
        <end position="830"/>
    </location>
</feature>
<protein>
    <submittedName>
        <fullName evidence="9">Glycoside hydrolase family 2 sugar binding protein</fullName>
    </submittedName>
</protein>
<evidence type="ECO:0000259" key="5">
    <source>
        <dbReference type="Pfam" id="PF00703"/>
    </source>
</evidence>
<evidence type="ECO:0000256" key="3">
    <source>
        <dbReference type="ARBA" id="ARBA00023295"/>
    </source>
</evidence>
<evidence type="ECO:0000313" key="10">
    <source>
        <dbReference type="Proteomes" id="UP000000343"/>
    </source>
</evidence>